<protein>
    <submittedName>
        <fullName evidence="1">Uncharacterized protein</fullName>
    </submittedName>
</protein>
<organism evidence="1 2">
    <name type="scientific">Dibothriocephalus latus</name>
    <name type="common">Fish tapeworm</name>
    <name type="synonym">Diphyllobothrium latum</name>
    <dbReference type="NCBI Taxonomy" id="60516"/>
    <lineage>
        <taxon>Eukaryota</taxon>
        <taxon>Metazoa</taxon>
        <taxon>Spiralia</taxon>
        <taxon>Lophotrochozoa</taxon>
        <taxon>Platyhelminthes</taxon>
        <taxon>Cestoda</taxon>
        <taxon>Eucestoda</taxon>
        <taxon>Diphyllobothriidea</taxon>
        <taxon>Diphyllobothriidae</taxon>
        <taxon>Dibothriocephalus</taxon>
    </lineage>
</organism>
<keyword evidence="2" id="KW-1185">Reference proteome</keyword>
<dbReference type="SUPFAM" id="SSF56672">
    <property type="entry name" value="DNA/RNA polymerases"/>
    <property type="match status" value="1"/>
</dbReference>
<proteinExistence type="predicted"/>
<reference evidence="1 2" key="1">
    <citation type="submission" date="2018-11" db="EMBL/GenBank/DDBJ databases">
        <authorList>
            <consortium name="Pathogen Informatics"/>
        </authorList>
    </citation>
    <scope>NUCLEOTIDE SEQUENCE [LARGE SCALE GENOMIC DNA]</scope>
</reference>
<name>A0A3P7NYH1_DIBLA</name>
<evidence type="ECO:0000313" key="2">
    <source>
        <dbReference type="Proteomes" id="UP000281553"/>
    </source>
</evidence>
<dbReference type="AlphaFoldDB" id="A0A3P7NYH1"/>
<dbReference type="InterPro" id="IPR043502">
    <property type="entry name" value="DNA/RNA_pol_sf"/>
</dbReference>
<dbReference type="EMBL" id="UYRU01101037">
    <property type="protein sequence ID" value="VDN41308.1"/>
    <property type="molecule type" value="Genomic_DNA"/>
</dbReference>
<gene>
    <name evidence="1" type="ORF">DILT_LOCUS18505</name>
</gene>
<dbReference type="OrthoDB" id="5985335at2759"/>
<accession>A0A3P7NYH1</accession>
<evidence type="ECO:0000313" key="1">
    <source>
        <dbReference type="EMBL" id="VDN41308.1"/>
    </source>
</evidence>
<sequence length="102" mass="11349">MNVLYCWSPECDKAFARQKLILSSYPLPTHYDLTLLIFVTADSSDHSMSAVNSHTFPDGSEKKIHKLLCGGHLKLLNDHRPLLSVVGPKKGLSVYSVSLLPR</sequence>
<dbReference type="Proteomes" id="UP000281553">
    <property type="component" value="Unassembled WGS sequence"/>
</dbReference>